<dbReference type="SUPFAM" id="SSF48452">
    <property type="entry name" value="TPR-like"/>
    <property type="match status" value="1"/>
</dbReference>
<dbReference type="InterPro" id="IPR011990">
    <property type="entry name" value="TPR-like_helical_dom_sf"/>
</dbReference>
<gene>
    <name evidence="1" type="ORF">Celaphus_00009464</name>
</gene>
<protein>
    <submittedName>
        <fullName evidence="1">Uncharacterized protein</fullName>
    </submittedName>
</protein>
<reference evidence="1 2" key="1">
    <citation type="journal article" date="2018" name="Mol. Genet. Genomics">
        <title>The red deer Cervus elaphus genome CerEla1.0: sequencing, annotating, genes, and chromosomes.</title>
        <authorList>
            <person name="Bana N.A."/>
            <person name="Nyiri A."/>
            <person name="Nagy J."/>
            <person name="Frank K."/>
            <person name="Nagy T."/>
            <person name="Steger V."/>
            <person name="Schiller M."/>
            <person name="Lakatos P."/>
            <person name="Sugar L."/>
            <person name="Horn P."/>
            <person name="Barta E."/>
            <person name="Orosz L."/>
        </authorList>
    </citation>
    <scope>NUCLEOTIDE SEQUENCE [LARGE SCALE GENOMIC DNA]</scope>
    <source>
        <strain evidence="1">Hungarian</strain>
    </source>
</reference>
<name>A0A212BZW4_CEREH</name>
<accession>A0A212BZW4</accession>
<dbReference type="Gene3D" id="1.25.40.10">
    <property type="entry name" value="Tetratricopeptide repeat domain"/>
    <property type="match status" value="1"/>
</dbReference>
<sequence length="60" mass="6763">MNRGGCKLLTDVLRATPNDHLLYSNRSQIYFTLESHEDALHDAEIACKLRPMGFKVVTGD</sequence>
<dbReference type="Proteomes" id="UP000242450">
    <property type="component" value="Chromosome X"/>
</dbReference>
<evidence type="ECO:0000313" key="2">
    <source>
        <dbReference type="Proteomes" id="UP000242450"/>
    </source>
</evidence>
<dbReference type="OrthoDB" id="264917at2759"/>
<comment type="caution">
    <text evidence="1">The sequence shown here is derived from an EMBL/GenBank/DDBJ whole genome shotgun (WGS) entry which is preliminary data.</text>
</comment>
<proteinExistence type="predicted"/>
<dbReference type="AlphaFoldDB" id="A0A212BZW4"/>
<dbReference type="EMBL" id="MKHE01000034">
    <property type="protein sequence ID" value="OWJ99309.1"/>
    <property type="molecule type" value="Genomic_DNA"/>
</dbReference>
<keyword evidence="2" id="KW-1185">Reference proteome</keyword>
<evidence type="ECO:0000313" key="1">
    <source>
        <dbReference type="EMBL" id="OWJ99309.1"/>
    </source>
</evidence>
<organism evidence="1 2">
    <name type="scientific">Cervus elaphus hippelaphus</name>
    <name type="common">European red deer</name>
    <dbReference type="NCBI Taxonomy" id="46360"/>
    <lineage>
        <taxon>Eukaryota</taxon>
        <taxon>Metazoa</taxon>
        <taxon>Chordata</taxon>
        <taxon>Craniata</taxon>
        <taxon>Vertebrata</taxon>
        <taxon>Euteleostomi</taxon>
        <taxon>Mammalia</taxon>
        <taxon>Eutheria</taxon>
        <taxon>Laurasiatheria</taxon>
        <taxon>Artiodactyla</taxon>
        <taxon>Ruminantia</taxon>
        <taxon>Pecora</taxon>
        <taxon>Cervidae</taxon>
        <taxon>Cervinae</taxon>
        <taxon>Cervus</taxon>
    </lineage>
</organism>